<evidence type="ECO:0000313" key="3">
    <source>
        <dbReference type="EMBL" id="PKI71458.1"/>
    </source>
</evidence>
<dbReference type="Pfam" id="PF14432">
    <property type="entry name" value="DYW_deaminase"/>
    <property type="match status" value="1"/>
</dbReference>
<sequence>MWEKVNTKIKEFGYVPDTSHVLFYADQQEKEERLQVHSEKLAFAFALLNTPPGSTIRIKKNIRVCGDCHSAFKFASKAVEREIILRDTNRFHHFRDGSCSCRDYW</sequence>
<evidence type="ECO:0000256" key="1">
    <source>
        <dbReference type="ARBA" id="ARBA00006643"/>
    </source>
</evidence>
<dbReference type="EMBL" id="PGOL01000373">
    <property type="protein sequence ID" value="PKI71458.1"/>
    <property type="molecule type" value="Genomic_DNA"/>
</dbReference>
<dbReference type="Proteomes" id="UP000233551">
    <property type="component" value="Unassembled WGS sequence"/>
</dbReference>
<feature type="domain" description="DYW" evidence="2">
    <location>
        <begin position="13"/>
        <end position="105"/>
    </location>
</feature>
<gene>
    <name evidence="3" type="ORF">CRG98_008131</name>
</gene>
<reference evidence="3 4" key="1">
    <citation type="submission" date="2017-11" db="EMBL/GenBank/DDBJ databases">
        <title>De-novo sequencing of pomegranate (Punica granatum L.) genome.</title>
        <authorList>
            <person name="Akparov Z."/>
            <person name="Amiraslanov A."/>
            <person name="Hajiyeva S."/>
            <person name="Abbasov M."/>
            <person name="Kaur K."/>
            <person name="Hamwieh A."/>
            <person name="Solovyev V."/>
            <person name="Salamov A."/>
            <person name="Braich B."/>
            <person name="Kosarev P."/>
            <person name="Mahmoud A."/>
            <person name="Hajiyev E."/>
            <person name="Babayeva S."/>
            <person name="Izzatullayeva V."/>
            <person name="Mammadov A."/>
            <person name="Mammadov A."/>
            <person name="Sharifova S."/>
            <person name="Ojaghi J."/>
            <person name="Eynullazada K."/>
            <person name="Bayramov B."/>
            <person name="Abdulazimova A."/>
            <person name="Shahmuradov I."/>
        </authorList>
    </citation>
    <scope>NUCLEOTIDE SEQUENCE [LARGE SCALE GENOMIC DNA]</scope>
    <source>
        <strain evidence="4">cv. AG2017</strain>
        <tissue evidence="3">Leaf</tissue>
    </source>
</reference>
<organism evidence="3 4">
    <name type="scientific">Punica granatum</name>
    <name type="common">Pomegranate</name>
    <dbReference type="NCBI Taxonomy" id="22663"/>
    <lineage>
        <taxon>Eukaryota</taxon>
        <taxon>Viridiplantae</taxon>
        <taxon>Streptophyta</taxon>
        <taxon>Embryophyta</taxon>
        <taxon>Tracheophyta</taxon>
        <taxon>Spermatophyta</taxon>
        <taxon>Magnoliopsida</taxon>
        <taxon>eudicotyledons</taxon>
        <taxon>Gunneridae</taxon>
        <taxon>Pentapetalae</taxon>
        <taxon>rosids</taxon>
        <taxon>malvids</taxon>
        <taxon>Myrtales</taxon>
        <taxon>Lythraceae</taxon>
        <taxon>Punica</taxon>
    </lineage>
</organism>
<name>A0A2I0KSK3_PUNGR</name>
<comment type="caution">
    <text evidence="3">The sequence shown here is derived from an EMBL/GenBank/DDBJ whole genome shotgun (WGS) entry which is preliminary data.</text>
</comment>
<protein>
    <recommendedName>
        <fullName evidence="2">DYW domain-containing protein</fullName>
    </recommendedName>
</protein>
<evidence type="ECO:0000313" key="4">
    <source>
        <dbReference type="Proteomes" id="UP000233551"/>
    </source>
</evidence>
<comment type="similarity">
    <text evidence="1">Belongs to the PPR family. PCMP-H subfamily.</text>
</comment>
<evidence type="ECO:0000259" key="2">
    <source>
        <dbReference type="Pfam" id="PF14432"/>
    </source>
</evidence>
<dbReference type="InterPro" id="IPR032867">
    <property type="entry name" value="DYW_dom"/>
</dbReference>
<proteinExistence type="inferred from homology"/>
<dbReference type="STRING" id="22663.A0A2I0KSK3"/>
<accession>A0A2I0KSK3</accession>
<dbReference type="GO" id="GO:0008270">
    <property type="term" value="F:zinc ion binding"/>
    <property type="evidence" value="ECO:0007669"/>
    <property type="project" value="InterPro"/>
</dbReference>
<keyword evidence="4" id="KW-1185">Reference proteome</keyword>
<dbReference type="AlphaFoldDB" id="A0A2I0KSK3"/>